<gene>
    <name evidence="1" type="ORF">DHETER_LOCUS6655</name>
</gene>
<dbReference type="EMBL" id="CAJVPU010008594">
    <property type="protein sequence ID" value="CAG8585691.1"/>
    <property type="molecule type" value="Genomic_DNA"/>
</dbReference>
<sequence length="60" mass="7065">MQVNTTEHVSQDNKAPEEKHMNQKNNVNKKVHINHMMDTHLDNYANQLDDRQDKINKSPP</sequence>
<evidence type="ECO:0000313" key="1">
    <source>
        <dbReference type="EMBL" id="CAG8585691.1"/>
    </source>
</evidence>
<proteinExistence type="predicted"/>
<feature type="non-terminal residue" evidence="1">
    <location>
        <position position="60"/>
    </location>
</feature>
<dbReference type="Proteomes" id="UP000789702">
    <property type="component" value="Unassembled WGS sequence"/>
</dbReference>
<accession>A0ACA9MFJ0</accession>
<reference evidence="1" key="1">
    <citation type="submission" date="2021-06" db="EMBL/GenBank/DDBJ databases">
        <authorList>
            <person name="Kallberg Y."/>
            <person name="Tangrot J."/>
            <person name="Rosling A."/>
        </authorList>
    </citation>
    <scope>NUCLEOTIDE SEQUENCE</scope>
    <source>
        <strain evidence="1">IL203A</strain>
    </source>
</reference>
<protein>
    <submittedName>
        <fullName evidence="1">10403_t:CDS:1</fullName>
    </submittedName>
</protein>
<comment type="caution">
    <text evidence="1">The sequence shown here is derived from an EMBL/GenBank/DDBJ whole genome shotgun (WGS) entry which is preliminary data.</text>
</comment>
<organism evidence="1 2">
    <name type="scientific">Dentiscutata heterogama</name>
    <dbReference type="NCBI Taxonomy" id="1316150"/>
    <lineage>
        <taxon>Eukaryota</taxon>
        <taxon>Fungi</taxon>
        <taxon>Fungi incertae sedis</taxon>
        <taxon>Mucoromycota</taxon>
        <taxon>Glomeromycotina</taxon>
        <taxon>Glomeromycetes</taxon>
        <taxon>Diversisporales</taxon>
        <taxon>Gigasporaceae</taxon>
        <taxon>Dentiscutata</taxon>
    </lineage>
</organism>
<evidence type="ECO:0000313" key="2">
    <source>
        <dbReference type="Proteomes" id="UP000789702"/>
    </source>
</evidence>
<keyword evidence="2" id="KW-1185">Reference proteome</keyword>
<name>A0ACA9MFJ0_9GLOM</name>